<dbReference type="CDD" id="cd00610">
    <property type="entry name" value="OAT_like"/>
    <property type="match status" value="1"/>
</dbReference>
<evidence type="ECO:0000256" key="2">
    <source>
        <dbReference type="ARBA" id="ARBA00004998"/>
    </source>
</evidence>
<dbReference type="SUPFAM" id="SSF53383">
    <property type="entry name" value="PLP-dependent transferases"/>
    <property type="match status" value="1"/>
</dbReference>
<dbReference type="Gene3D" id="3.75.10.10">
    <property type="entry name" value="L-arginine/glycine Amidinotransferase, Chain A"/>
    <property type="match status" value="1"/>
</dbReference>
<dbReference type="InterPro" id="IPR050103">
    <property type="entry name" value="Class-III_PLP-dep_AT"/>
</dbReference>
<keyword evidence="5" id="KW-0808">Transferase</keyword>
<dbReference type="InterPro" id="IPR049704">
    <property type="entry name" value="Aminotrans_3_PPA_site"/>
</dbReference>
<comment type="cofactor">
    <cofactor evidence="1">
        <name>pyridoxal 5'-phosphate</name>
        <dbReference type="ChEBI" id="CHEBI:597326"/>
    </cofactor>
</comment>
<evidence type="ECO:0000256" key="5">
    <source>
        <dbReference type="ARBA" id="ARBA00022679"/>
    </source>
</evidence>
<dbReference type="Pfam" id="PF00202">
    <property type="entry name" value="Aminotran_3"/>
    <property type="match status" value="1"/>
</dbReference>
<dbReference type="InterPro" id="IPR010164">
    <property type="entry name" value="Orn_aminotrans"/>
</dbReference>
<accession>A0ABQ3G8R1</accession>
<dbReference type="InterPro" id="IPR015424">
    <property type="entry name" value="PyrdxlP-dep_Trfase"/>
</dbReference>
<dbReference type="PANTHER" id="PTHR11986:SF18">
    <property type="entry name" value="ORNITHINE AMINOTRANSFERASE, MITOCHONDRIAL"/>
    <property type="match status" value="1"/>
</dbReference>
<protein>
    <recommendedName>
        <fullName evidence="3">ornithine aminotransferase</fullName>
        <ecNumber evidence="3">2.6.1.13</ecNumber>
    </recommendedName>
    <alternativeName>
        <fullName evidence="7">Ornithine--oxo-acid aminotransferase</fullName>
    </alternativeName>
</protein>
<dbReference type="EC" id="2.6.1.13" evidence="3"/>
<keyword evidence="9" id="KW-1185">Reference proteome</keyword>
<dbReference type="Pfam" id="PF19420">
    <property type="entry name" value="DDAH_eukar"/>
    <property type="match status" value="1"/>
</dbReference>
<evidence type="ECO:0000256" key="3">
    <source>
        <dbReference type="ARBA" id="ARBA00012924"/>
    </source>
</evidence>
<evidence type="ECO:0000256" key="6">
    <source>
        <dbReference type="ARBA" id="ARBA00022898"/>
    </source>
</evidence>
<proteinExistence type="predicted"/>
<dbReference type="InterPro" id="IPR015422">
    <property type="entry name" value="PyrdxlP-dep_Trfase_small"/>
</dbReference>
<dbReference type="Proteomes" id="UP000626210">
    <property type="component" value="Unassembled WGS sequence"/>
</dbReference>
<dbReference type="Gene3D" id="3.40.640.10">
    <property type="entry name" value="Type I PLP-dependent aspartate aminotransferase-like (Major domain)"/>
    <property type="match status" value="1"/>
</dbReference>
<dbReference type="NCBIfam" id="TIGR01885">
    <property type="entry name" value="Orn_aminotrans"/>
    <property type="match status" value="1"/>
</dbReference>
<evidence type="ECO:0000256" key="7">
    <source>
        <dbReference type="ARBA" id="ARBA00030587"/>
    </source>
</evidence>
<sequence length="706" mass="76519">MDRHPIRSELLIEAERQHCAPNYQPIPVVIERALDCHVWDVDGKRYLDMMGAYSAVSHGHLHPRIVAAAQRQLGRVAVTSRAYHGDTLGPFLEKLCALAGFEQALPMNTGAEAVETAIKAARRWGHQVRGLPDGTAEILVARQNFHGRTTTVISASSEPSYRAGFGPFTPGFRWFDFGDMASVRAATTASTCAVLVEPIQGEAGVVLPPPGFFAALRAWCDANRILLVMDEVQSGLGRTGRWFAFEHEGIRPDALILGKALGGGLLPVSAFLADRKLMQVFSPGSHGSTFGGNALAAAVAHEGLCVMEDEQLVARSAALGTHLLARLRSVQAKWPTLVRAVRGRGLWVGVELDPARASARAVVERMAQAGVLSKETHETVIRFAPPLTITRALIDEGVDRFAEVLAALPGVGAPRSAVAAQATPAVAPPRPRLLMSAPEHFEVSYAINPWMEPDRWRPDDATLRRQARAGWDALRATYESLGAVVETMPPVAGLPDMVFTANAAVVIDRQVLLARFRHPERQGEETHGRALFAQLRARGLVDRLHTMPEGVRFEGNGDVVVDNTRGICWMGYGPRSDLRASTTLQAVARRPVWTLELVDPAFYHLDTCLSLLSGGELLAVKRAFSPAGWAQLQAIAGPQLIEMPEEDALQLAANAVCIGRDLVMGHCSPALRARLEQRGYRARVVPLDAFRRSGGSARCLTLELGT</sequence>
<reference evidence="9" key="1">
    <citation type="journal article" date="2019" name="Int. J. Syst. Evol. Microbiol.">
        <title>The Global Catalogue of Microorganisms (GCM) 10K type strain sequencing project: providing services to taxonomists for standard genome sequencing and annotation.</title>
        <authorList>
            <consortium name="The Broad Institute Genomics Platform"/>
            <consortium name="The Broad Institute Genome Sequencing Center for Infectious Disease"/>
            <person name="Wu L."/>
            <person name="Ma J."/>
        </authorList>
    </citation>
    <scope>NUCLEOTIDE SEQUENCE [LARGE SCALE GENOMIC DNA]</scope>
    <source>
        <strain evidence="9">KCTC 23314</strain>
    </source>
</reference>
<dbReference type="EMBL" id="BMYK01000024">
    <property type="protein sequence ID" value="GHC97662.1"/>
    <property type="molecule type" value="Genomic_DNA"/>
</dbReference>
<evidence type="ECO:0000313" key="8">
    <source>
        <dbReference type="EMBL" id="GHC97662.1"/>
    </source>
</evidence>
<organism evidence="8 9">
    <name type="scientific">Pseudorhodoferax aquiterrae</name>
    <dbReference type="NCBI Taxonomy" id="747304"/>
    <lineage>
        <taxon>Bacteria</taxon>
        <taxon>Pseudomonadati</taxon>
        <taxon>Pseudomonadota</taxon>
        <taxon>Betaproteobacteria</taxon>
        <taxon>Burkholderiales</taxon>
        <taxon>Comamonadaceae</taxon>
    </lineage>
</organism>
<dbReference type="InterPro" id="IPR015421">
    <property type="entry name" value="PyrdxlP-dep_Trfase_major"/>
</dbReference>
<evidence type="ECO:0000256" key="1">
    <source>
        <dbReference type="ARBA" id="ARBA00001933"/>
    </source>
</evidence>
<comment type="pathway">
    <text evidence="2">Amino-acid biosynthesis; L-proline biosynthesis; L-glutamate 5-semialdehyde from L-ornithine: step 1/1.</text>
</comment>
<dbReference type="InterPro" id="IPR005814">
    <property type="entry name" value="Aminotrans_3"/>
</dbReference>
<evidence type="ECO:0000256" key="4">
    <source>
        <dbReference type="ARBA" id="ARBA00022576"/>
    </source>
</evidence>
<dbReference type="PANTHER" id="PTHR11986">
    <property type="entry name" value="AMINOTRANSFERASE CLASS III"/>
    <property type="match status" value="1"/>
</dbReference>
<gene>
    <name evidence="8" type="ORF">GCM10007320_52680</name>
</gene>
<keyword evidence="4" id="KW-0032">Aminotransferase</keyword>
<keyword evidence="6" id="KW-0663">Pyridoxal phosphate</keyword>
<dbReference type="RefSeq" id="WP_189689852.1">
    <property type="nucleotide sequence ID" value="NZ_BMYK01000024.1"/>
</dbReference>
<name>A0ABQ3G8R1_9BURK</name>
<dbReference type="SUPFAM" id="SSF55909">
    <property type="entry name" value="Pentein"/>
    <property type="match status" value="1"/>
</dbReference>
<dbReference type="PROSITE" id="PS00600">
    <property type="entry name" value="AA_TRANSFER_CLASS_3"/>
    <property type="match status" value="1"/>
</dbReference>
<evidence type="ECO:0000313" key="9">
    <source>
        <dbReference type="Proteomes" id="UP000626210"/>
    </source>
</evidence>
<comment type="caution">
    <text evidence="8">The sequence shown here is derived from an EMBL/GenBank/DDBJ whole genome shotgun (WGS) entry which is preliminary data.</text>
</comment>
<dbReference type="Gene3D" id="3.90.1150.10">
    <property type="entry name" value="Aspartate Aminotransferase, domain 1"/>
    <property type="match status" value="1"/>
</dbReference>